<accession>A0AAD5TM89</accession>
<evidence type="ECO:0000313" key="2">
    <source>
        <dbReference type="EMBL" id="KAJ3176134.1"/>
    </source>
</evidence>
<sequence>MRFATLALAATALAASASAQSGFTCEFWGENEDMEISACDDAAMPFPHIASQEQANGIFATLASCKCKSITTDQFRWQVAHCAEGADIARNQGEINACDAGDVGRFSTLLKTKITQNGVDWVWKDVGGGNAPPPPPPVPVITTTAGSTPTVPPIHTVTAIASVTQSTGTTPTPSPIGDCFKTVVVTVDGAKTITPTPRAEDATCSITYQTTTIKVGPAPPAYTTPAPIADCFKTVQVTVEQHATATTTITPSPHAEDATCSITYKTTTVVGDDCTTTTTAAPAGPTAKPEYEPEYSGAGRLVVGGVAAVAGAFALLI</sequence>
<comment type="caution">
    <text evidence="2">The sequence shown here is derived from an EMBL/GenBank/DDBJ whole genome shotgun (WGS) entry which is preliminary data.</text>
</comment>
<dbReference type="AlphaFoldDB" id="A0AAD5TM89"/>
<feature type="signal peptide" evidence="1">
    <location>
        <begin position="1"/>
        <end position="19"/>
    </location>
</feature>
<reference evidence="2" key="1">
    <citation type="submission" date="2020-05" db="EMBL/GenBank/DDBJ databases">
        <title>Phylogenomic resolution of chytrid fungi.</title>
        <authorList>
            <person name="Stajich J.E."/>
            <person name="Amses K."/>
            <person name="Simmons R."/>
            <person name="Seto K."/>
            <person name="Myers J."/>
            <person name="Bonds A."/>
            <person name="Quandt C.A."/>
            <person name="Barry K."/>
            <person name="Liu P."/>
            <person name="Grigoriev I."/>
            <person name="Longcore J.E."/>
            <person name="James T.Y."/>
        </authorList>
    </citation>
    <scope>NUCLEOTIDE SEQUENCE</scope>
    <source>
        <strain evidence="2">JEL0379</strain>
    </source>
</reference>
<keyword evidence="3" id="KW-1185">Reference proteome</keyword>
<name>A0AAD5TM89_9FUNG</name>
<organism evidence="2 3">
    <name type="scientific">Geranomyces variabilis</name>
    <dbReference type="NCBI Taxonomy" id="109894"/>
    <lineage>
        <taxon>Eukaryota</taxon>
        <taxon>Fungi</taxon>
        <taxon>Fungi incertae sedis</taxon>
        <taxon>Chytridiomycota</taxon>
        <taxon>Chytridiomycota incertae sedis</taxon>
        <taxon>Chytridiomycetes</taxon>
        <taxon>Spizellomycetales</taxon>
        <taxon>Powellomycetaceae</taxon>
        <taxon>Geranomyces</taxon>
    </lineage>
</organism>
<protein>
    <submittedName>
        <fullName evidence="2">Uncharacterized protein</fullName>
    </submittedName>
</protein>
<proteinExistence type="predicted"/>
<keyword evidence="1" id="KW-0732">Signal</keyword>
<evidence type="ECO:0000313" key="3">
    <source>
        <dbReference type="Proteomes" id="UP001212152"/>
    </source>
</evidence>
<dbReference type="Proteomes" id="UP001212152">
    <property type="component" value="Unassembled WGS sequence"/>
</dbReference>
<feature type="chain" id="PRO_5042225429" evidence="1">
    <location>
        <begin position="20"/>
        <end position="317"/>
    </location>
</feature>
<evidence type="ECO:0000256" key="1">
    <source>
        <dbReference type="SAM" id="SignalP"/>
    </source>
</evidence>
<gene>
    <name evidence="2" type="ORF">HDU87_005511</name>
</gene>
<dbReference type="EMBL" id="JADGJQ010000044">
    <property type="protein sequence ID" value="KAJ3176134.1"/>
    <property type="molecule type" value="Genomic_DNA"/>
</dbReference>